<evidence type="ECO:0000256" key="4">
    <source>
        <dbReference type="ARBA" id="ARBA00023027"/>
    </source>
</evidence>
<feature type="domain" description="Alanine dehydrogenase/pyridine nucleotide transhydrogenase NAD(H)-binding" evidence="10">
    <location>
        <begin position="149"/>
        <end position="297"/>
    </location>
</feature>
<dbReference type="PIRSF" id="PIRSF000183">
    <property type="entry name" value="Alanine_dh"/>
    <property type="match status" value="1"/>
</dbReference>
<comment type="cofactor">
    <cofactor evidence="9">
        <name>Mg(2+)</name>
        <dbReference type="ChEBI" id="CHEBI:18420"/>
    </cofactor>
    <text evidence="9">Binds 1 Mg(2+) ion per subunit.</text>
</comment>
<feature type="binding site" evidence="9">
    <location>
        <position position="323"/>
    </location>
    <ligand>
        <name>Mg(2+)</name>
        <dbReference type="ChEBI" id="CHEBI:18420"/>
    </ligand>
</feature>
<dbReference type="Pfam" id="PF01262">
    <property type="entry name" value="AlaDh_PNT_C"/>
    <property type="match status" value="1"/>
</dbReference>
<dbReference type="InterPro" id="IPR007698">
    <property type="entry name" value="AlaDH/PNT_NAD(H)-bd"/>
</dbReference>
<feature type="active site" description="Proton donor/acceptor" evidence="6">
    <location>
        <position position="96"/>
    </location>
</feature>
<dbReference type="GO" id="GO:0046872">
    <property type="term" value="F:metal ion binding"/>
    <property type="evidence" value="ECO:0007669"/>
    <property type="project" value="UniProtKB-KW"/>
</dbReference>
<dbReference type="RefSeq" id="WP_092342993.1">
    <property type="nucleotide sequence ID" value="NZ_FLSL01000100.1"/>
</dbReference>
<feature type="binding site" evidence="7">
    <location>
        <position position="15"/>
    </location>
    <ligand>
        <name>substrate</name>
    </ligand>
</feature>
<protein>
    <recommendedName>
        <fullName evidence="2 5">Alanine dehydrogenase</fullName>
        <ecNumber evidence="2 5">1.4.1.1</ecNumber>
    </recommendedName>
</protein>
<dbReference type="PANTHER" id="PTHR42795:SF1">
    <property type="entry name" value="ALANINE DEHYDROGENASE"/>
    <property type="match status" value="1"/>
</dbReference>
<feature type="binding site" evidence="8">
    <location>
        <position position="198"/>
    </location>
    <ligand>
        <name>NAD(+)</name>
        <dbReference type="ChEBI" id="CHEBI:57540"/>
    </ligand>
</feature>
<evidence type="ECO:0000256" key="9">
    <source>
        <dbReference type="PIRSR" id="PIRSR000183-4"/>
    </source>
</evidence>
<feature type="binding site" evidence="8">
    <location>
        <position position="279"/>
    </location>
    <ligand>
        <name>NAD(+)</name>
        <dbReference type="ChEBI" id="CHEBI:57540"/>
    </ligand>
</feature>
<dbReference type="GO" id="GO:0042853">
    <property type="term" value="P:L-alanine catabolic process"/>
    <property type="evidence" value="ECO:0007669"/>
    <property type="project" value="InterPro"/>
</dbReference>
<feature type="binding site" evidence="7">
    <location>
        <position position="75"/>
    </location>
    <ligand>
        <name>substrate</name>
    </ligand>
</feature>
<name>A0A0S4M1D0_9BURK</name>
<evidence type="ECO:0000256" key="2">
    <source>
        <dbReference type="ARBA" id="ARBA00012897"/>
    </source>
</evidence>
<comment type="catalytic activity">
    <reaction evidence="5">
        <text>L-alanine + NAD(+) + H2O = pyruvate + NH4(+) + NADH + H(+)</text>
        <dbReference type="Rhea" id="RHEA:18405"/>
        <dbReference type="ChEBI" id="CHEBI:15361"/>
        <dbReference type="ChEBI" id="CHEBI:15377"/>
        <dbReference type="ChEBI" id="CHEBI:15378"/>
        <dbReference type="ChEBI" id="CHEBI:28938"/>
        <dbReference type="ChEBI" id="CHEBI:57540"/>
        <dbReference type="ChEBI" id="CHEBI:57945"/>
        <dbReference type="ChEBI" id="CHEBI:57972"/>
        <dbReference type="EC" id="1.4.1.1"/>
    </reaction>
</comment>
<feature type="binding site" evidence="8">
    <location>
        <begin position="239"/>
        <end position="240"/>
    </location>
    <ligand>
        <name>NAD(+)</name>
        <dbReference type="ChEBI" id="CHEBI:57540"/>
    </ligand>
</feature>
<evidence type="ECO:0000256" key="8">
    <source>
        <dbReference type="PIRSR" id="PIRSR000183-3"/>
    </source>
</evidence>
<evidence type="ECO:0000256" key="7">
    <source>
        <dbReference type="PIRSR" id="PIRSR000183-2"/>
    </source>
</evidence>
<dbReference type="CDD" id="cd05305">
    <property type="entry name" value="L-AlaDH"/>
    <property type="match status" value="1"/>
</dbReference>
<evidence type="ECO:0000256" key="6">
    <source>
        <dbReference type="PIRSR" id="PIRSR000183-1"/>
    </source>
</evidence>
<organism evidence="12 13">
    <name type="scientific">Candidatus Ichthyocystis hellenicum</name>
    <dbReference type="NCBI Taxonomy" id="1561003"/>
    <lineage>
        <taxon>Bacteria</taxon>
        <taxon>Pseudomonadati</taxon>
        <taxon>Pseudomonadota</taxon>
        <taxon>Betaproteobacteria</taxon>
        <taxon>Burkholderiales</taxon>
        <taxon>Candidatus Ichthyocystis</taxon>
    </lineage>
</organism>
<feature type="active site" description="Proton donor/acceptor" evidence="6">
    <location>
        <position position="270"/>
    </location>
</feature>
<keyword evidence="9" id="KW-0479">Metal-binding</keyword>
<feature type="binding site" evidence="8">
    <location>
        <position position="134"/>
    </location>
    <ligand>
        <name>NAD(+)</name>
        <dbReference type="ChEBI" id="CHEBI:57540"/>
    </ligand>
</feature>
<dbReference type="PROSITE" id="PS00837">
    <property type="entry name" value="ALADH_PNT_2"/>
    <property type="match status" value="1"/>
</dbReference>
<feature type="binding site" evidence="8">
    <location>
        <begin position="178"/>
        <end position="179"/>
    </location>
    <ligand>
        <name>NAD(+)</name>
        <dbReference type="ChEBI" id="CHEBI:57540"/>
    </ligand>
</feature>
<keyword evidence="4 5" id="KW-0520">NAD</keyword>
<dbReference type="NCBIfam" id="TIGR00518">
    <property type="entry name" value="alaDH"/>
    <property type="match status" value="1"/>
</dbReference>
<keyword evidence="13" id="KW-1185">Reference proteome</keyword>
<dbReference type="Proteomes" id="UP000198651">
    <property type="component" value="Chromosome I"/>
</dbReference>
<feature type="binding site" evidence="8">
    <location>
        <position position="203"/>
    </location>
    <ligand>
        <name>NAD(+)</name>
        <dbReference type="ChEBI" id="CHEBI:57540"/>
    </ligand>
</feature>
<dbReference type="GO" id="GO:0000166">
    <property type="term" value="F:nucleotide binding"/>
    <property type="evidence" value="ECO:0007669"/>
    <property type="project" value="UniProtKB-KW"/>
</dbReference>
<evidence type="ECO:0000259" key="11">
    <source>
        <dbReference type="SMART" id="SM01003"/>
    </source>
</evidence>
<evidence type="ECO:0000256" key="5">
    <source>
        <dbReference type="PIRNR" id="PIRNR000183"/>
    </source>
</evidence>
<dbReference type="PANTHER" id="PTHR42795">
    <property type="entry name" value="ALANINE DEHYDROGENASE"/>
    <property type="match status" value="1"/>
</dbReference>
<dbReference type="SUPFAM" id="SSF51735">
    <property type="entry name" value="NAD(P)-binding Rossmann-fold domains"/>
    <property type="match status" value="1"/>
</dbReference>
<keyword evidence="9" id="KW-0460">Magnesium</keyword>
<dbReference type="GO" id="GO:0000286">
    <property type="term" value="F:alanine dehydrogenase activity"/>
    <property type="evidence" value="ECO:0007669"/>
    <property type="project" value="UniProtKB-UniRule"/>
</dbReference>
<dbReference type="FunFam" id="3.40.50.720:FF:000049">
    <property type="entry name" value="Alanine dehydrogenase"/>
    <property type="match status" value="1"/>
</dbReference>
<proteinExistence type="inferred from homology"/>
<dbReference type="AlphaFoldDB" id="A0A0S4M1D0"/>
<keyword evidence="8" id="KW-0547">Nucleotide-binding</keyword>
<dbReference type="Gene3D" id="3.40.50.720">
    <property type="entry name" value="NAD(P)-binding Rossmann-like Domain"/>
    <property type="match status" value="2"/>
</dbReference>
<dbReference type="InterPro" id="IPR036291">
    <property type="entry name" value="NAD(P)-bd_dom_sf"/>
</dbReference>
<dbReference type="SUPFAM" id="SSF52283">
    <property type="entry name" value="Formate/glycerate dehydrogenase catalytic domain-like"/>
    <property type="match status" value="1"/>
</dbReference>
<keyword evidence="3 5" id="KW-0560">Oxidoreductase</keyword>
<dbReference type="STRING" id="1561003.Ark11_0754"/>
<feature type="domain" description="Alanine dehydrogenase/pyridine nucleotide transhydrogenase N-terminal" evidence="11">
    <location>
        <begin position="4"/>
        <end position="137"/>
    </location>
</feature>
<dbReference type="InterPro" id="IPR007886">
    <property type="entry name" value="AlaDH/PNT_N"/>
</dbReference>
<evidence type="ECO:0000259" key="10">
    <source>
        <dbReference type="SMART" id="SM01002"/>
    </source>
</evidence>
<dbReference type="InterPro" id="IPR008143">
    <property type="entry name" value="Ala_DH/PNT_CS2"/>
</dbReference>
<sequence length="371" mass="39910">MIVATVKEIKNHEYRVGILPVFAKEYIKHGHTVLVEKGAGIGVGATDDMYIAAGATIVDSVDEIFDKAQMIVKVKEPQPEEVKKLRQDCVLYTYLHLAADLELTKGLQQSGSICIAYETVTNDHGGLPLLLPMSEVAGNMSVQLGAHCLEKEQGGKGILLAGVPGTRRGHVVILGGGTAGTGAARIAVGMGAKVTILDKSLSRLKELDILFGNRIHTRFAITEAFEEVCSTADLVIGSILIPGATAPKVVTREILRKMEPKSVIVDISIDQGGCFETSRPTSHSNPTFIEENIIHYCVTNMPGAVPQTSTIALNNATLQYGLEIADKGWKKALLENAHLRNGLNVCKGKVTYETVAKDLNLQYVPAAEFLQ</sequence>
<dbReference type="PATRIC" id="fig|1561003.3.peg.762"/>
<comment type="similarity">
    <text evidence="1 5">Belongs to the AlaDH/PNT family.</text>
</comment>
<dbReference type="EC" id="1.4.1.1" evidence="2 5"/>
<evidence type="ECO:0000313" key="12">
    <source>
        <dbReference type="EMBL" id="CUT17587.1"/>
    </source>
</evidence>
<dbReference type="GO" id="GO:0005886">
    <property type="term" value="C:plasma membrane"/>
    <property type="evidence" value="ECO:0007669"/>
    <property type="project" value="TreeGrafter"/>
</dbReference>
<dbReference type="SMART" id="SM01003">
    <property type="entry name" value="AlaDh_PNT_N"/>
    <property type="match status" value="1"/>
</dbReference>
<feature type="binding site" evidence="8">
    <location>
        <begin position="267"/>
        <end position="270"/>
    </location>
    <ligand>
        <name>NAD(+)</name>
        <dbReference type="ChEBI" id="CHEBI:57540"/>
    </ligand>
</feature>
<feature type="binding site" evidence="8">
    <location>
        <begin position="298"/>
        <end position="301"/>
    </location>
    <ligand>
        <name>NAD(+)</name>
        <dbReference type="ChEBI" id="CHEBI:57540"/>
    </ligand>
</feature>
<evidence type="ECO:0000256" key="1">
    <source>
        <dbReference type="ARBA" id="ARBA00005689"/>
    </source>
</evidence>
<dbReference type="EMBL" id="LN906597">
    <property type="protein sequence ID" value="CUT17587.1"/>
    <property type="molecule type" value="Genomic_DNA"/>
</dbReference>
<dbReference type="OrthoDB" id="9804592at2"/>
<evidence type="ECO:0000256" key="3">
    <source>
        <dbReference type="ARBA" id="ARBA00023002"/>
    </source>
</evidence>
<reference evidence="13" key="1">
    <citation type="submission" date="2015-11" db="EMBL/GenBank/DDBJ databases">
        <authorList>
            <person name="Seth-Smith H.M.B."/>
        </authorList>
    </citation>
    <scope>NUCLEOTIDE SEQUENCE [LARGE SCALE GENOMIC DNA]</scope>
    <source>
        <strain evidence="13">2013Ark11</strain>
    </source>
</reference>
<dbReference type="InterPro" id="IPR008141">
    <property type="entry name" value="Ala_DH"/>
</dbReference>
<dbReference type="SMART" id="SM01002">
    <property type="entry name" value="AlaDh_PNT_C"/>
    <property type="match status" value="1"/>
</dbReference>
<dbReference type="Pfam" id="PF05222">
    <property type="entry name" value="AlaDh_PNT_N"/>
    <property type="match status" value="1"/>
</dbReference>
<evidence type="ECO:0000313" key="13">
    <source>
        <dbReference type="Proteomes" id="UP000198651"/>
    </source>
</evidence>
<accession>A0A0S4M1D0</accession>
<gene>
    <name evidence="12" type="primary">ald</name>
    <name evidence="12" type="ORF">Ark11_0754</name>
</gene>